<evidence type="ECO:0000259" key="3">
    <source>
        <dbReference type="Pfam" id="PF25425"/>
    </source>
</evidence>
<protein>
    <submittedName>
        <fullName evidence="4">Uncharacterized protein</fullName>
    </submittedName>
</protein>
<dbReference type="Proteomes" id="UP000288623">
    <property type="component" value="Unassembled WGS sequence"/>
</dbReference>
<dbReference type="InterPro" id="IPR056905">
    <property type="entry name" value="YfjL_C"/>
</dbReference>
<comment type="caution">
    <text evidence="4">The sequence shown here is derived from an EMBL/GenBank/DDBJ whole genome shotgun (WGS) entry which is preliminary data.</text>
</comment>
<feature type="domain" description="YfjL-like C-terminal" evidence="2">
    <location>
        <begin position="117"/>
        <end position="212"/>
    </location>
</feature>
<dbReference type="EMBL" id="JTFC01000008">
    <property type="protein sequence ID" value="RUS57970.1"/>
    <property type="molecule type" value="Genomic_DNA"/>
</dbReference>
<dbReference type="Pfam" id="PF24911">
    <property type="entry name" value="YfjL_C"/>
    <property type="match status" value="1"/>
</dbReference>
<keyword evidence="1" id="KW-0472">Membrane</keyword>
<keyword evidence="1" id="KW-1133">Transmembrane helix</keyword>
<keyword evidence="5" id="KW-1185">Reference proteome</keyword>
<sequence length="224" mass="25502">MKKNKMIGAIGFIVIVAALLIAYFSANGNPIAKQKAKDVVKNYLEMTYSNAKDMEIVKAGHNWYMDTYSFEVEFKDGYGNTETFIVDTVGDRPYEINYDTRFSKLEDTKKSELFTEQATKELRKQLEAENVPLVTKDYAADELLIINVDKKNTDKTWSPNVKAFGPVGGNIILDNHLSKEQFLAEAKKIQVVLNNMGVTYDKINVSTNNYDYYVTPKKIEDIAY</sequence>
<feature type="domain" description="YfjL-like N-terminal" evidence="3">
    <location>
        <begin position="4"/>
        <end position="74"/>
    </location>
</feature>
<dbReference type="InterPro" id="IPR057359">
    <property type="entry name" value="YfjL_N"/>
</dbReference>
<proteinExistence type="predicted"/>
<dbReference type="Pfam" id="PF25425">
    <property type="entry name" value="YfjL_N"/>
    <property type="match status" value="1"/>
</dbReference>
<gene>
    <name evidence="4" type="ORF">QI30_02110</name>
</gene>
<evidence type="ECO:0000313" key="4">
    <source>
        <dbReference type="EMBL" id="RUS57970.1"/>
    </source>
</evidence>
<accession>A0A433RXF1</accession>
<dbReference type="OrthoDB" id="2450450at2"/>
<dbReference type="AlphaFoldDB" id="A0A433RXF1"/>
<dbReference type="RefSeq" id="WP_126989302.1">
    <property type="nucleotide sequence ID" value="NZ_JTFC01000008.1"/>
</dbReference>
<feature type="transmembrane region" description="Helical" evidence="1">
    <location>
        <begin position="7"/>
        <end position="26"/>
    </location>
</feature>
<evidence type="ECO:0000259" key="2">
    <source>
        <dbReference type="Pfam" id="PF24911"/>
    </source>
</evidence>
<name>A0A433RXF1_9BACL</name>
<evidence type="ECO:0000256" key="1">
    <source>
        <dbReference type="SAM" id="Phobius"/>
    </source>
</evidence>
<keyword evidence="1" id="KW-0812">Transmembrane</keyword>
<evidence type="ECO:0000313" key="5">
    <source>
        <dbReference type="Proteomes" id="UP000288623"/>
    </source>
</evidence>
<reference evidence="4 5" key="1">
    <citation type="submission" date="2014-11" db="EMBL/GenBank/DDBJ databases">
        <title>Genome sequence and analysis of novel Kurthia sp.</title>
        <authorList>
            <person name="Lawson J.N."/>
            <person name="Gonzalez J.E."/>
            <person name="Rinauldi L."/>
            <person name="Xuan Z."/>
            <person name="Firman A."/>
            <person name="Shaddox L."/>
            <person name="Trudeau A."/>
            <person name="Shah S."/>
            <person name="Reiman D."/>
        </authorList>
    </citation>
    <scope>NUCLEOTIDE SEQUENCE [LARGE SCALE GENOMIC DNA]</scope>
    <source>
        <strain evidence="4 5">3B1D</strain>
    </source>
</reference>
<organism evidence="4 5">
    <name type="scientific">Candidatus Kurthia intestinigallinarum</name>
    <dbReference type="NCBI Taxonomy" id="1562256"/>
    <lineage>
        <taxon>Bacteria</taxon>
        <taxon>Bacillati</taxon>
        <taxon>Bacillota</taxon>
        <taxon>Bacilli</taxon>
        <taxon>Bacillales</taxon>
        <taxon>Caryophanaceae</taxon>
        <taxon>Kurthia</taxon>
    </lineage>
</organism>